<evidence type="ECO:0000313" key="3">
    <source>
        <dbReference type="Proteomes" id="UP001224775"/>
    </source>
</evidence>
<name>A0AAD9DAF8_9STRA</name>
<evidence type="ECO:0000256" key="1">
    <source>
        <dbReference type="SAM" id="MobiDB-lite"/>
    </source>
</evidence>
<dbReference type="PANTHER" id="PTHR36971">
    <property type="entry name" value="UNNAMED PRODUCT"/>
    <property type="match status" value="1"/>
</dbReference>
<accession>A0AAD9DAF8</accession>
<evidence type="ECO:0000313" key="2">
    <source>
        <dbReference type="EMBL" id="KAK1738568.1"/>
    </source>
</evidence>
<proteinExistence type="predicted"/>
<dbReference type="Proteomes" id="UP001224775">
    <property type="component" value="Unassembled WGS sequence"/>
</dbReference>
<sequence>MMSRQCVFIDNKNGAPSLPPPAPLPSLIPYNEGSIRALSRRNRVYVYRDFLLSKFPHMTSSSDTTCNILDVAGGRGDLSWILHNIDGINSIIADPRIPNHKSLIKSTEFLLAHPEEAAVRAVEGVVTHQPLAKLLPRLIENNNCNGQTHLSTPFHLRMHVDDNLVETLKRVFSSDEHLDDERMGIWDEYWQQETCRIEFNKVVYGGTPSADQSQPQKKEVGDAQKRKQQITNSRNAYDTIQSLDYIAGFHPDQATEAAIDLALFLKIPWSVVPCCVFPREFPNRQINDSRVKNHSQLIEYLCTKHEKIRKETLSFVETATAKNVVLYMLSEDYD</sequence>
<gene>
    <name evidence="2" type="ORF">QTG54_010598</name>
</gene>
<reference evidence="2" key="1">
    <citation type="submission" date="2023-06" db="EMBL/GenBank/DDBJ databases">
        <title>Survivors Of The Sea: Transcriptome response of Skeletonema marinoi to long-term dormancy.</title>
        <authorList>
            <person name="Pinder M.I.M."/>
            <person name="Kourtchenko O."/>
            <person name="Robertson E.K."/>
            <person name="Larsson T."/>
            <person name="Maumus F."/>
            <person name="Osuna-Cruz C.M."/>
            <person name="Vancaester E."/>
            <person name="Stenow R."/>
            <person name="Vandepoele K."/>
            <person name="Ploug H."/>
            <person name="Bruchert V."/>
            <person name="Godhe A."/>
            <person name="Topel M."/>
        </authorList>
    </citation>
    <scope>NUCLEOTIDE SEQUENCE</scope>
    <source>
        <strain evidence="2">R05AC</strain>
    </source>
</reference>
<comment type="caution">
    <text evidence="2">The sequence shown here is derived from an EMBL/GenBank/DDBJ whole genome shotgun (WGS) entry which is preliminary data.</text>
</comment>
<protein>
    <submittedName>
        <fullName evidence="2">Uncharacterized protein</fullName>
    </submittedName>
</protein>
<organism evidence="2 3">
    <name type="scientific">Skeletonema marinoi</name>
    <dbReference type="NCBI Taxonomy" id="267567"/>
    <lineage>
        <taxon>Eukaryota</taxon>
        <taxon>Sar</taxon>
        <taxon>Stramenopiles</taxon>
        <taxon>Ochrophyta</taxon>
        <taxon>Bacillariophyta</taxon>
        <taxon>Coscinodiscophyceae</taxon>
        <taxon>Thalassiosirophycidae</taxon>
        <taxon>Thalassiosirales</taxon>
        <taxon>Skeletonemataceae</taxon>
        <taxon>Skeletonema</taxon>
        <taxon>Skeletonema marinoi-dohrnii complex</taxon>
    </lineage>
</organism>
<dbReference type="PANTHER" id="PTHR36971:SF1">
    <property type="entry name" value="METHYLTRANSFERASE DOMAIN-CONTAINING PROTEIN"/>
    <property type="match status" value="1"/>
</dbReference>
<dbReference type="AlphaFoldDB" id="A0AAD9DAF8"/>
<dbReference type="EMBL" id="JATAAI010000020">
    <property type="protein sequence ID" value="KAK1738568.1"/>
    <property type="molecule type" value="Genomic_DNA"/>
</dbReference>
<feature type="region of interest" description="Disordered" evidence="1">
    <location>
        <begin position="206"/>
        <end position="231"/>
    </location>
</feature>
<keyword evidence="3" id="KW-1185">Reference proteome</keyword>
<feature type="compositionally biased region" description="Basic and acidic residues" evidence="1">
    <location>
        <begin position="216"/>
        <end position="225"/>
    </location>
</feature>